<dbReference type="InterPro" id="IPR016039">
    <property type="entry name" value="Thiolase-like"/>
</dbReference>
<dbReference type="InterPro" id="IPR001227">
    <property type="entry name" value="Ac_transferase_dom_sf"/>
</dbReference>
<dbReference type="InterPro" id="IPR020841">
    <property type="entry name" value="PKS_Beta-ketoAc_synthase_dom"/>
</dbReference>
<organism evidence="7 8">
    <name type="scientific">Hemibagrus guttatus</name>
    <dbReference type="NCBI Taxonomy" id="175788"/>
    <lineage>
        <taxon>Eukaryota</taxon>
        <taxon>Metazoa</taxon>
        <taxon>Chordata</taxon>
        <taxon>Craniata</taxon>
        <taxon>Vertebrata</taxon>
        <taxon>Euteleostomi</taxon>
        <taxon>Actinopterygii</taxon>
        <taxon>Neopterygii</taxon>
        <taxon>Teleostei</taxon>
        <taxon>Ostariophysi</taxon>
        <taxon>Siluriformes</taxon>
        <taxon>Bagridae</taxon>
        <taxon>Hemibagrus</taxon>
    </lineage>
</organism>
<dbReference type="Gene3D" id="3.40.50.720">
    <property type="entry name" value="NAD(P)-binding Rossmann-like Domain"/>
    <property type="match status" value="1"/>
</dbReference>
<dbReference type="PROSITE" id="PS52004">
    <property type="entry name" value="KS3_2"/>
    <property type="match status" value="1"/>
</dbReference>
<reference evidence="7" key="1">
    <citation type="submission" date="2023-06" db="EMBL/GenBank/DDBJ databases">
        <title>Male Hemibagrus guttatus genome.</title>
        <authorList>
            <person name="Bian C."/>
        </authorList>
    </citation>
    <scope>NUCLEOTIDE SEQUENCE</scope>
    <source>
        <strain evidence="7">Male_cb2023</strain>
        <tissue evidence="7">Muscle</tissue>
    </source>
</reference>
<keyword evidence="4" id="KW-0808">Transferase</keyword>
<dbReference type="AlphaFoldDB" id="A0AAE0RBH5"/>
<dbReference type="SUPFAM" id="SSF51735">
    <property type="entry name" value="NAD(P)-binding Rossmann-fold domains"/>
    <property type="match status" value="1"/>
</dbReference>
<evidence type="ECO:0000256" key="1">
    <source>
        <dbReference type="ARBA" id="ARBA00005194"/>
    </source>
</evidence>
<comment type="catalytic activity">
    <reaction evidence="5">
        <text>holo-[ACP] + malonyl-CoA = malonyl-[ACP] + CoA</text>
        <dbReference type="Rhea" id="RHEA:41792"/>
        <dbReference type="Rhea" id="RHEA-COMP:9623"/>
        <dbReference type="Rhea" id="RHEA-COMP:9685"/>
        <dbReference type="ChEBI" id="CHEBI:57287"/>
        <dbReference type="ChEBI" id="CHEBI:57384"/>
        <dbReference type="ChEBI" id="CHEBI:64479"/>
        <dbReference type="ChEBI" id="CHEBI:78449"/>
        <dbReference type="EC" id="2.3.1.39"/>
    </reaction>
    <physiologicalReaction direction="left-to-right" evidence="5">
        <dbReference type="Rhea" id="RHEA:41793"/>
    </physiologicalReaction>
</comment>
<keyword evidence="2" id="KW-0596">Phosphopantetheine</keyword>
<dbReference type="InterPro" id="IPR016036">
    <property type="entry name" value="Malonyl_transacylase_ACP-bd"/>
</dbReference>
<dbReference type="SMART" id="SM00827">
    <property type="entry name" value="PKS_AT"/>
    <property type="match status" value="1"/>
</dbReference>
<dbReference type="PANTHER" id="PTHR45681">
    <property type="entry name" value="POLYKETIDE SYNTHASE 44-RELATED"/>
    <property type="match status" value="1"/>
</dbReference>
<feature type="domain" description="Ketosynthase family 3 (KS3)" evidence="6">
    <location>
        <begin position="212"/>
        <end position="622"/>
    </location>
</feature>
<comment type="caution">
    <text evidence="7">The sequence shown here is derived from an EMBL/GenBank/DDBJ whole genome shotgun (WGS) entry which is preliminary data.</text>
</comment>
<dbReference type="GO" id="GO:0004314">
    <property type="term" value="F:[acyl-carrier-protein] S-malonyltransferase activity"/>
    <property type="evidence" value="ECO:0007669"/>
    <property type="project" value="UniProtKB-EC"/>
</dbReference>
<dbReference type="SUPFAM" id="SSF55048">
    <property type="entry name" value="Probable ACP-binding domain of malonyl-CoA ACP transacylase"/>
    <property type="match status" value="1"/>
</dbReference>
<dbReference type="InterPro" id="IPR016035">
    <property type="entry name" value="Acyl_Trfase/lysoPLipase"/>
</dbReference>
<proteinExistence type="predicted"/>
<dbReference type="PROSITE" id="PS00606">
    <property type="entry name" value="KS3_1"/>
    <property type="match status" value="1"/>
</dbReference>
<dbReference type="GO" id="GO:0006633">
    <property type="term" value="P:fatty acid biosynthetic process"/>
    <property type="evidence" value="ECO:0007669"/>
    <property type="project" value="InterPro"/>
</dbReference>
<evidence type="ECO:0000259" key="6">
    <source>
        <dbReference type="PROSITE" id="PS52004"/>
    </source>
</evidence>
<dbReference type="Pfam" id="PF00698">
    <property type="entry name" value="Acyl_transf_1"/>
    <property type="match status" value="1"/>
</dbReference>
<dbReference type="PANTHER" id="PTHR45681:SF8">
    <property type="entry name" value="CARRIER DOMAIN-CONTAINING PROTEIN"/>
    <property type="match status" value="1"/>
</dbReference>
<keyword evidence="8" id="KW-1185">Reference proteome</keyword>
<keyword evidence="3" id="KW-0597">Phosphoprotein</keyword>
<dbReference type="InterPro" id="IPR014043">
    <property type="entry name" value="Acyl_transferase_dom"/>
</dbReference>
<dbReference type="Gene3D" id="3.40.47.10">
    <property type="match status" value="1"/>
</dbReference>
<dbReference type="Pfam" id="PF00106">
    <property type="entry name" value="adh_short"/>
    <property type="match status" value="1"/>
</dbReference>
<evidence type="ECO:0000256" key="5">
    <source>
        <dbReference type="ARBA" id="ARBA00048404"/>
    </source>
</evidence>
<dbReference type="EMBL" id="JAUCMX010000003">
    <property type="protein sequence ID" value="KAK3550765.1"/>
    <property type="molecule type" value="Genomic_DNA"/>
</dbReference>
<protein>
    <recommendedName>
        <fullName evidence="6">Ketosynthase family 3 (KS3) domain-containing protein</fullName>
    </recommendedName>
</protein>
<comment type="pathway">
    <text evidence="1">Lipid metabolism; fatty acid biosynthesis.</text>
</comment>
<dbReference type="Proteomes" id="UP001274896">
    <property type="component" value="Unassembled WGS sequence"/>
</dbReference>
<evidence type="ECO:0000256" key="3">
    <source>
        <dbReference type="ARBA" id="ARBA00022553"/>
    </source>
</evidence>
<dbReference type="SMART" id="SM00825">
    <property type="entry name" value="PKS_KS"/>
    <property type="match status" value="1"/>
</dbReference>
<dbReference type="InterPro" id="IPR050444">
    <property type="entry name" value="Polyketide_Synthase"/>
</dbReference>
<evidence type="ECO:0000313" key="7">
    <source>
        <dbReference type="EMBL" id="KAK3550765.1"/>
    </source>
</evidence>
<dbReference type="InterPro" id="IPR002347">
    <property type="entry name" value="SDR_fam"/>
</dbReference>
<dbReference type="Gene3D" id="3.30.70.3290">
    <property type="match status" value="1"/>
</dbReference>
<evidence type="ECO:0000256" key="2">
    <source>
        <dbReference type="ARBA" id="ARBA00022450"/>
    </source>
</evidence>
<dbReference type="CDD" id="cd00833">
    <property type="entry name" value="PKS"/>
    <property type="match status" value="1"/>
</dbReference>
<dbReference type="Gene3D" id="3.40.366.10">
    <property type="entry name" value="Malonyl-Coenzyme A Acyl Carrier Protein, domain 2"/>
    <property type="match status" value="1"/>
</dbReference>
<evidence type="ECO:0000256" key="4">
    <source>
        <dbReference type="ARBA" id="ARBA00022679"/>
    </source>
</evidence>
<dbReference type="InterPro" id="IPR036291">
    <property type="entry name" value="NAD(P)-bd_dom_sf"/>
</dbReference>
<sequence>MQALRNYFSPWSSHVKLDGKTVLITGANTGIGKETAIDLAKRGMRVIIACRDMEKADAAVKEIVEVSGNQNVVCRKLDLADSNSIREFAQNINSEEKQLNILINNAGVMACPHAQTADGFEMQIGVNHMGHFLLTFLLIDLLKRSAPARIVTVSSMAHKWGTINLDDLNSEKSYDKAKAYSQSKLANVLFIRCLAKKLQDLCQIPVIMKDKDLEIAVVGIGCNFPGGEGLDHFWNVLLEGKNCAVQIPLERFDQNQWCDQDDNKAGKSRTAKAAFAEGFNEFDQRLFGITDAEMEQMDPQHKMLLQCTYRALENAGMPMEKASGSRTGVFLGLMNRDYELTMANVNPIIINHCTGTGIAMSIAANRISYTFNFTGPSLSIDCACSSSLVALHLACQAIREGDCEMAVFGGVNCIFQPRVFVALSKAKMISPDGTSKPFSNTADGYGRGEGCGVILLKPLEKALQDHDHIWGIVCKTAVNQDGHTVTPITKPSTVQQVELLNRIYSTGTYLSDIQYIEAHGTGTPVGDSVEADSISKVIAKARPSEVAIANLLKHWGIRPDAVIGHSVGEVAAAHCSGLLSLEDAVKVIYYRSILQSRVTGGKMLVVSNMPVSNVVKILPSYSGRICLAAQNSPQSCTLSGDEGAVDHLHKRLSDSDDGKNLFLHILDVPAAYHSHMMDPIVEEVENNIGQLHAQNMETELFSTVSGEKVCPTDFVNGKYWARNIREPVAFEQALRSVKQNKNAIFVEIGPRRALQRNIIETLGSDTVVLSSVQPEKDVEAMLTVVSKLFEAGVNIDWDQFYKGCEMEPIPFPRYQFDSVRKDVLTEATLSGDSSIHPVITQLSKNGLDFRCDLSSGAVSYLNDHKHQEYTRCESTTGSNCNCSRSLLSVQGALFVRKLRIRKN</sequence>
<dbReference type="InterPro" id="IPR018201">
    <property type="entry name" value="Ketoacyl_synth_AS"/>
</dbReference>
<gene>
    <name evidence="7" type="ORF">QTP70_004605</name>
</gene>
<evidence type="ECO:0000313" key="8">
    <source>
        <dbReference type="Proteomes" id="UP001274896"/>
    </source>
</evidence>
<dbReference type="SUPFAM" id="SSF52151">
    <property type="entry name" value="FabD/lysophospholipase-like"/>
    <property type="match status" value="1"/>
</dbReference>
<name>A0AAE0RBH5_9TELE</name>
<accession>A0AAE0RBH5</accession>
<dbReference type="GO" id="GO:0004315">
    <property type="term" value="F:3-oxoacyl-[acyl-carrier-protein] synthase activity"/>
    <property type="evidence" value="ECO:0007669"/>
    <property type="project" value="InterPro"/>
</dbReference>
<dbReference type="InterPro" id="IPR014030">
    <property type="entry name" value="Ketoacyl_synth_N"/>
</dbReference>
<dbReference type="PRINTS" id="PR00081">
    <property type="entry name" value="GDHRDH"/>
</dbReference>
<dbReference type="SUPFAM" id="SSF53901">
    <property type="entry name" value="Thiolase-like"/>
    <property type="match status" value="2"/>
</dbReference>
<dbReference type="Pfam" id="PF00109">
    <property type="entry name" value="ketoacyl-synt"/>
    <property type="match status" value="1"/>
</dbReference>
<dbReference type="PRINTS" id="PR00080">
    <property type="entry name" value="SDRFAMILY"/>
</dbReference>